<dbReference type="GO" id="GO:0006508">
    <property type="term" value="P:proteolysis"/>
    <property type="evidence" value="ECO:0007669"/>
    <property type="project" value="InterPro"/>
</dbReference>
<dbReference type="GO" id="GO:0004197">
    <property type="term" value="F:cysteine-type endopeptidase activity"/>
    <property type="evidence" value="ECO:0007669"/>
    <property type="project" value="InterPro"/>
</dbReference>
<organism evidence="5 6">
    <name type="scientific">Larinioides sclopetarius</name>
    <dbReference type="NCBI Taxonomy" id="280406"/>
    <lineage>
        <taxon>Eukaryota</taxon>
        <taxon>Metazoa</taxon>
        <taxon>Ecdysozoa</taxon>
        <taxon>Arthropoda</taxon>
        <taxon>Chelicerata</taxon>
        <taxon>Arachnida</taxon>
        <taxon>Araneae</taxon>
        <taxon>Araneomorphae</taxon>
        <taxon>Entelegynae</taxon>
        <taxon>Araneoidea</taxon>
        <taxon>Araneidae</taxon>
        <taxon>Larinioides</taxon>
    </lineage>
</organism>
<dbReference type="InterPro" id="IPR029030">
    <property type="entry name" value="Caspase-like_dom_sf"/>
</dbReference>
<dbReference type="InterPro" id="IPR015917">
    <property type="entry name" value="Pept_C14A"/>
</dbReference>
<protein>
    <recommendedName>
        <fullName evidence="7">Caspase-8</fullName>
    </recommendedName>
</protein>
<feature type="domain" description="Caspase family p10" evidence="3">
    <location>
        <begin position="223"/>
        <end position="288"/>
    </location>
</feature>
<dbReference type="InterPro" id="IPR033139">
    <property type="entry name" value="Caspase_cys_AS"/>
</dbReference>
<name>A0AAV2AVI9_9ARAC</name>
<dbReference type="PROSITE" id="PS50207">
    <property type="entry name" value="CASPASE_P10"/>
    <property type="match status" value="1"/>
</dbReference>
<evidence type="ECO:0000259" key="4">
    <source>
        <dbReference type="PROSITE" id="PS50208"/>
    </source>
</evidence>
<gene>
    <name evidence="5" type="ORF">LARSCL_LOCUS15128</name>
</gene>
<evidence type="ECO:0000259" key="3">
    <source>
        <dbReference type="PROSITE" id="PS50207"/>
    </source>
</evidence>
<dbReference type="AlphaFoldDB" id="A0AAV2AVI9"/>
<dbReference type="Gene3D" id="3.40.50.1460">
    <property type="match status" value="2"/>
</dbReference>
<dbReference type="Pfam" id="PF00656">
    <property type="entry name" value="Peptidase_C14"/>
    <property type="match status" value="2"/>
</dbReference>
<evidence type="ECO:0000313" key="6">
    <source>
        <dbReference type="Proteomes" id="UP001497382"/>
    </source>
</evidence>
<dbReference type="PRINTS" id="PR00376">
    <property type="entry name" value="IL1BCENZYME"/>
</dbReference>
<dbReference type="InterPro" id="IPR011600">
    <property type="entry name" value="Pept_C14_caspase"/>
</dbReference>
<reference evidence="5 6" key="1">
    <citation type="submission" date="2024-04" db="EMBL/GenBank/DDBJ databases">
        <authorList>
            <person name="Rising A."/>
            <person name="Reimegard J."/>
            <person name="Sonavane S."/>
            <person name="Akerstrom W."/>
            <person name="Nylinder S."/>
            <person name="Hedman E."/>
            <person name="Kallberg Y."/>
        </authorList>
    </citation>
    <scope>NUCLEOTIDE SEQUENCE [LARGE SCALE GENOMIC DNA]</scope>
</reference>
<dbReference type="PROSITE" id="PS01122">
    <property type="entry name" value="CASPASE_CYS"/>
    <property type="match status" value="1"/>
</dbReference>
<evidence type="ECO:0008006" key="7">
    <source>
        <dbReference type="Google" id="ProtNLM"/>
    </source>
</evidence>
<dbReference type="Proteomes" id="UP001497382">
    <property type="component" value="Unassembled WGS sequence"/>
</dbReference>
<evidence type="ECO:0000313" key="5">
    <source>
        <dbReference type="EMBL" id="CAL1288025.1"/>
    </source>
</evidence>
<dbReference type="InterPro" id="IPR002398">
    <property type="entry name" value="Pept_C14"/>
</dbReference>
<accession>A0AAV2AVI9</accession>
<proteinExistence type="inferred from homology"/>
<dbReference type="EMBL" id="CAXIEN010000224">
    <property type="protein sequence ID" value="CAL1288025.1"/>
    <property type="molecule type" value="Genomic_DNA"/>
</dbReference>
<dbReference type="PANTHER" id="PTHR10454">
    <property type="entry name" value="CASPASE"/>
    <property type="match status" value="1"/>
</dbReference>
<comment type="similarity">
    <text evidence="1 2">Belongs to the peptidase C14A family.</text>
</comment>
<dbReference type="Gene3D" id="3.30.70.1470">
    <property type="entry name" value="Caspase-like"/>
    <property type="match status" value="1"/>
</dbReference>
<keyword evidence="6" id="KW-1185">Reference proteome</keyword>
<evidence type="ECO:0000256" key="2">
    <source>
        <dbReference type="RuleBase" id="RU003971"/>
    </source>
</evidence>
<dbReference type="InterPro" id="IPR002138">
    <property type="entry name" value="Pept_C14_p10"/>
</dbReference>
<evidence type="ECO:0000256" key="1">
    <source>
        <dbReference type="ARBA" id="ARBA00010134"/>
    </source>
</evidence>
<dbReference type="SMART" id="SM00115">
    <property type="entry name" value="CASc"/>
    <property type="match status" value="1"/>
</dbReference>
<feature type="domain" description="Caspase family p20" evidence="4">
    <location>
        <begin position="391"/>
        <end position="443"/>
    </location>
</feature>
<dbReference type="SUPFAM" id="SSF52129">
    <property type="entry name" value="Caspase-like"/>
    <property type="match status" value="2"/>
</dbReference>
<dbReference type="PROSITE" id="PS50208">
    <property type="entry name" value="CASPASE_P20"/>
    <property type="match status" value="2"/>
</dbReference>
<sequence length="562" mass="64773">MNSDHTDVGGLTQRFSEILYDQVLVDVTASVPEIKETLLATEDQLKNESKYGDCYIFDYQEFQDGSPLRPGSEKDVKRLSHDFTELDFNVYSNHLNYTKERTLDTLKKAAKNVSERSNCFVCCFLTHGDEGKLLMNDGYLEIEEILKCFSRSACKNLAGKPKIFIFQACRGRSCEEGVFCDSTDSGSEISITDYLDFLLVYSTYEGKYSFKTKDDEHPEKNHGSFFIDELCSTLEQFSKKLNFLEILTIVNYRLAHFYLSCTDKKKTNRKKQMPCFTSRLTTEIKFDKPIDPFSTDDTKYFDERRQQSYILGLRKKKGKDPFEDKQIYNIQKSRIKFLYLVNTENNFGSRLNDCVSYLWSCVDKTDYQIKDLKSWSEGKLMDFLNKVQDCSNTDCLICFVACQGKGNDLCDKNGNWFLKQNIVEQFTGKACKDLRGKPKIFIFLMSSPPKKSWLSYVLPKKSCLSCVNVDSTDGNDFNMIPEHSDLLEVSITIQEIKQSEGVIEKFCNIFGSENSEDFISQLTKMNDELVRDFGFYSLSSKKLATFYLNSTLTETLILNNPK</sequence>
<feature type="domain" description="Caspase family p20" evidence="4">
    <location>
        <begin position="50"/>
        <end position="173"/>
    </location>
</feature>
<dbReference type="InterPro" id="IPR001309">
    <property type="entry name" value="Pept_C14_p20"/>
</dbReference>
<comment type="caution">
    <text evidence="5">The sequence shown here is derived from an EMBL/GenBank/DDBJ whole genome shotgun (WGS) entry which is preliminary data.</text>
</comment>